<dbReference type="InterPro" id="IPR029062">
    <property type="entry name" value="Class_I_gatase-like"/>
</dbReference>
<dbReference type="Proteomes" id="UP000249590">
    <property type="component" value="Unassembled WGS sequence"/>
</dbReference>
<organism evidence="1 2">
    <name type="scientific">Acuticoccus sediminis</name>
    <dbReference type="NCBI Taxonomy" id="2184697"/>
    <lineage>
        <taxon>Bacteria</taxon>
        <taxon>Pseudomonadati</taxon>
        <taxon>Pseudomonadota</taxon>
        <taxon>Alphaproteobacteria</taxon>
        <taxon>Hyphomicrobiales</taxon>
        <taxon>Amorphaceae</taxon>
        <taxon>Acuticoccus</taxon>
    </lineage>
</organism>
<comment type="caution">
    <text evidence="1">The sequence shown here is derived from an EMBL/GenBank/DDBJ whole genome shotgun (WGS) entry which is preliminary data.</text>
</comment>
<accession>A0A8B2NM46</accession>
<dbReference type="RefSeq" id="WP_111347892.1">
    <property type="nucleotide sequence ID" value="NZ_QHHQ01000004.1"/>
</dbReference>
<sequence>MGKILIVLSAADHWMRADGTLAPAGFWAEELINMHRVLVAAGQEVDVATPGGMTPVPDPDSLNQEFVGPDAARFKAYLEALAPCLRSTLRLSDVSAATYGAVVIPGGHGPLEDLYKDPDMGRLLEEADRGE</sequence>
<dbReference type="EMBL" id="QHHQ01000004">
    <property type="protein sequence ID" value="RAH99700.1"/>
    <property type="molecule type" value="Genomic_DNA"/>
</dbReference>
<proteinExistence type="predicted"/>
<dbReference type="Gene3D" id="3.40.50.880">
    <property type="match status" value="1"/>
</dbReference>
<name>A0A8B2NM46_9HYPH</name>
<dbReference type="Pfam" id="PF17124">
    <property type="entry name" value="ThiJ_like"/>
    <property type="match status" value="1"/>
</dbReference>
<keyword evidence="2" id="KW-1185">Reference proteome</keyword>
<dbReference type="OrthoDB" id="9792284at2"/>
<protein>
    <recommendedName>
        <fullName evidence="3">DJ-1/PfpI family protein</fullName>
    </recommendedName>
</protein>
<dbReference type="InterPro" id="IPR032633">
    <property type="entry name" value="ThiJ-like"/>
</dbReference>
<evidence type="ECO:0000313" key="2">
    <source>
        <dbReference type="Proteomes" id="UP000249590"/>
    </source>
</evidence>
<evidence type="ECO:0008006" key="3">
    <source>
        <dbReference type="Google" id="ProtNLM"/>
    </source>
</evidence>
<gene>
    <name evidence="1" type="ORF">DLJ53_18205</name>
</gene>
<dbReference type="SUPFAM" id="SSF52317">
    <property type="entry name" value="Class I glutamine amidotransferase-like"/>
    <property type="match status" value="1"/>
</dbReference>
<dbReference type="AlphaFoldDB" id="A0A8B2NM46"/>
<reference evidence="1 2" key="1">
    <citation type="submission" date="2018-05" db="EMBL/GenBank/DDBJ databases">
        <title>Acuticoccus sediminis sp. nov., isolated from deep-sea sediment of Indian Ocean.</title>
        <authorList>
            <person name="Liu X."/>
            <person name="Lai Q."/>
            <person name="Du Y."/>
            <person name="Sun F."/>
            <person name="Zhang X."/>
            <person name="Wang S."/>
            <person name="Shao Z."/>
        </authorList>
    </citation>
    <scope>NUCLEOTIDE SEQUENCE [LARGE SCALE GENOMIC DNA]</scope>
    <source>
        <strain evidence="1 2">PTG4-2</strain>
    </source>
</reference>
<evidence type="ECO:0000313" key="1">
    <source>
        <dbReference type="EMBL" id="RAH99700.1"/>
    </source>
</evidence>